<evidence type="ECO:0000259" key="5">
    <source>
        <dbReference type="PROSITE" id="PS50931"/>
    </source>
</evidence>
<evidence type="ECO:0000313" key="6">
    <source>
        <dbReference type="EMBL" id="MFC4077032.1"/>
    </source>
</evidence>
<dbReference type="SUPFAM" id="SSF46785">
    <property type="entry name" value="Winged helix' DNA-binding domain"/>
    <property type="match status" value="1"/>
</dbReference>
<dbReference type="CDD" id="cd08420">
    <property type="entry name" value="PBP2_CysL_like"/>
    <property type="match status" value="1"/>
</dbReference>
<dbReference type="RefSeq" id="WP_380704500.1">
    <property type="nucleotide sequence ID" value="NZ_JBHSAP010000009.1"/>
</dbReference>
<dbReference type="PANTHER" id="PTHR30126:SF39">
    <property type="entry name" value="HTH-TYPE TRANSCRIPTIONAL REGULATOR CYSL"/>
    <property type="match status" value="1"/>
</dbReference>
<evidence type="ECO:0000256" key="3">
    <source>
        <dbReference type="ARBA" id="ARBA00023125"/>
    </source>
</evidence>
<sequence length="300" mass="34165">MEQSLRVFITVAKTRHFSRAAEELHMTQPAVSQQIRSLENRYHTRLLERNNKSVQLTPAGEILLREGLEILNQYARMERLIQDLTHSASGPLSIGASYTFGEYVLPRILSSFCTRYEQIDPKVTIHNTKRIGEGVVRREMDIGIVEGELSHPQLEMKPVADDELVLVVPSNHPLAEQKEVKASELRGERWILREPGSGTREAADRLFRGAELTPDTILEFGSTQVIKESVETGLGIAVLSSWSIRKELLLGTLCSLRVQDVPMRRHFYTLTRATSFRTKAMDLFLAFLRQELRRRTLPSC</sequence>
<dbReference type="Proteomes" id="UP001595843">
    <property type="component" value="Unassembled WGS sequence"/>
</dbReference>
<dbReference type="Pfam" id="PF00126">
    <property type="entry name" value="HTH_1"/>
    <property type="match status" value="1"/>
</dbReference>
<dbReference type="SUPFAM" id="SSF53850">
    <property type="entry name" value="Periplasmic binding protein-like II"/>
    <property type="match status" value="1"/>
</dbReference>
<comment type="caution">
    <text evidence="6">The sequence shown here is derived from an EMBL/GenBank/DDBJ whole genome shotgun (WGS) entry which is preliminary data.</text>
</comment>
<keyword evidence="2" id="KW-0805">Transcription regulation</keyword>
<comment type="similarity">
    <text evidence="1">Belongs to the LysR transcriptional regulatory family.</text>
</comment>
<gene>
    <name evidence="6" type="ORF">ACFOUO_09415</name>
</gene>
<dbReference type="EMBL" id="JBHSAP010000009">
    <property type="protein sequence ID" value="MFC4077032.1"/>
    <property type="molecule type" value="Genomic_DNA"/>
</dbReference>
<organism evidence="6 7">
    <name type="scientific">Salinithrix halophila</name>
    <dbReference type="NCBI Taxonomy" id="1485204"/>
    <lineage>
        <taxon>Bacteria</taxon>
        <taxon>Bacillati</taxon>
        <taxon>Bacillota</taxon>
        <taxon>Bacilli</taxon>
        <taxon>Bacillales</taxon>
        <taxon>Thermoactinomycetaceae</taxon>
        <taxon>Salinithrix</taxon>
    </lineage>
</organism>
<proteinExistence type="inferred from homology"/>
<dbReference type="InterPro" id="IPR000847">
    <property type="entry name" value="LysR_HTH_N"/>
</dbReference>
<reference evidence="7" key="1">
    <citation type="journal article" date="2019" name="Int. J. Syst. Evol. Microbiol.">
        <title>The Global Catalogue of Microorganisms (GCM) 10K type strain sequencing project: providing services to taxonomists for standard genome sequencing and annotation.</title>
        <authorList>
            <consortium name="The Broad Institute Genomics Platform"/>
            <consortium name="The Broad Institute Genome Sequencing Center for Infectious Disease"/>
            <person name="Wu L."/>
            <person name="Ma J."/>
        </authorList>
    </citation>
    <scope>NUCLEOTIDE SEQUENCE [LARGE SCALE GENOMIC DNA]</scope>
    <source>
        <strain evidence="7">IBRC-M 10813</strain>
    </source>
</reference>
<evidence type="ECO:0000256" key="1">
    <source>
        <dbReference type="ARBA" id="ARBA00009437"/>
    </source>
</evidence>
<dbReference type="PROSITE" id="PS50931">
    <property type="entry name" value="HTH_LYSR"/>
    <property type="match status" value="1"/>
</dbReference>
<dbReference type="Pfam" id="PF03466">
    <property type="entry name" value="LysR_substrate"/>
    <property type="match status" value="1"/>
</dbReference>
<evidence type="ECO:0000313" key="7">
    <source>
        <dbReference type="Proteomes" id="UP001595843"/>
    </source>
</evidence>
<keyword evidence="7" id="KW-1185">Reference proteome</keyword>
<dbReference type="Gene3D" id="3.40.190.290">
    <property type="match status" value="1"/>
</dbReference>
<dbReference type="InterPro" id="IPR005119">
    <property type="entry name" value="LysR_subst-bd"/>
</dbReference>
<protein>
    <submittedName>
        <fullName evidence="6">LysR family transcriptional regulator</fullName>
    </submittedName>
</protein>
<dbReference type="Gene3D" id="1.10.10.10">
    <property type="entry name" value="Winged helix-like DNA-binding domain superfamily/Winged helix DNA-binding domain"/>
    <property type="match status" value="1"/>
</dbReference>
<evidence type="ECO:0000256" key="4">
    <source>
        <dbReference type="ARBA" id="ARBA00023163"/>
    </source>
</evidence>
<keyword evidence="3" id="KW-0238">DNA-binding</keyword>
<dbReference type="PANTHER" id="PTHR30126">
    <property type="entry name" value="HTH-TYPE TRANSCRIPTIONAL REGULATOR"/>
    <property type="match status" value="1"/>
</dbReference>
<dbReference type="InterPro" id="IPR036390">
    <property type="entry name" value="WH_DNA-bd_sf"/>
</dbReference>
<dbReference type="InterPro" id="IPR036388">
    <property type="entry name" value="WH-like_DNA-bd_sf"/>
</dbReference>
<name>A0ABV8JGL6_9BACL</name>
<dbReference type="PRINTS" id="PR00039">
    <property type="entry name" value="HTHLYSR"/>
</dbReference>
<keyword evidence="4" id="KW-0804">Transcription</keyword>
<evidence type="ECO:0000256" key="2">
    <source>
        <dbReference type="ARBA" id="ARBA00023015"/>
    </source>
</evidence>
<accession>A0ABV8JGL6</accession>
<feature type="domain" description="HTH lysR-type" evidence="5">
    <location>
        <begin position="1"/>
        <end position="57"/>
    </location>
</feature>